<dbReference type="SUPFAM" id="SSF57701">
    <property type="entry name" value="Zn2/Cys6 DNA-binding domain"/>
    <property type="match status" value="1"/>
</dbReference>
<dbReference type="Pfam" id="PF00172">
    <property type="entry name" value="Zn_clus"/>
    <property type="match status" value="1"/>
</dbReference>
<dbReference type="EMBL" id="CALTRL010002885">
    <property type="protein sequence ID" value="CAH7677034.1"/>
    <property type="molecule type" value="Genomic_DNA"/>
</dbReference>
<feature type="compositionally biased region" description="Polar residues" evidence="3">
    <location>
        <begin position="14"/>
        <end position="23"/>
    </location>
</feature>
<dbReference type="PROSITE" id="PS00463">
    <property type="entry name" value="ZN2_CY6_FUNGAL_1"/>
    <property type="match status" value="1"/>
</dbReference>
<keyword evidence="6" id="KW-1185">Reference proteome</keyword>
<dbReference type="GO" id="GO:0008270">
    <property type="term" value="F:zinc ion binding"/>
    <property type="evidence" value="ECO:0007669"/>
    <property type="project" value="InterPro"/>
</dbReference>
<evidence type="ECO:0000256" key="2">
    <source>
        <dbReference type="ARBA" id="ARBA00023242"/>
    </source>
</evidence>
<name>A0AAV0B1G1_PHAPC</name>
<dbReference type="AlphaFoldDB" id="A0AAV0B1G1"/>
<comment type="subcellular location">
    <subcellularLocation>
        <location evidence="1">Nucleus</location>
    </subcellularLocation>
</comment>
<dbReference type="CDD" id="cd00067">
    <property type="entry name" value="GAL4"/>
    <property type="match status" value="1"/>
</dbReference>
<evidence type="ECO:0000313" key="6">
    <source>
        <dbReference type="Proteomes" id="UP001153365"/>
    </source>
</evidence>
<organism evidence="5 6">
    <name type="scientific">Phakopsora pachyrhizi</name>
    <name type="common">Asian soybean rust disease fungus</name>
    <dbReference type="NCBI Taxonomy" id="170000"/>
    <lineage>
        <taxon>Eukaryota</taxon>
        <taxon>Fungi</taxon>
        <taxon>Dikarya</taxon>
        <taxon>Basidiomycota</taxon>
        <taxon>Pucciniomycotina</taxon>
        <taxon>Pucciniomycetes</taxon>
        <taxon>Pucciniales</taxon>
        <taxon>Phakopsoraceae</taxon>
        <taxon>Phakopsora</taxon>
    </lineage>
</organism>
<accession>A0AAV0B1G1</accession>
<comment type="caution">
    <text evidence="5">The sequence shown here is derived from an EMBL/GenBank/DDBJ whole genome shotgun (WGS) entry which is preliminary data.</text>
</comment>
<protein>
    <submittedName>
        <fullName evidence="5">Expressed protein</fullName>
    </submittedName>
</protein>
<dbReference type="InterPro" id="IPR036864">
    <property type="entry name" value="Zn2-C6_fun-type_DNA-bd_sf"/>
</dbReference>
<feature type="compositionally biased region" description="Polar residues" evidence="3">
    <location>
        <begin position="41"/>
        <end position="53"/>
    </location>
</feature>
<dbReference type="Proteomes" id="UP001153365">
    <property type="component" value="Unassembled WGS sequence"/>
</dbReference>
<dbReference type="GO" id="GO:0000981">
    <property type="term" value="F:DNA-binding transcription factor activity, RNA polymerase II-specific"/>
    <property type="evidence" value="ECO:0007669"/>
    <property type="project" value="InterPro"/>
</dbReference>
<dbReference type="PROSITE" id="PS50048">
    <property type="entry name" value="ZN2_CY6_FUNGAL_2"/>
    <property type="match status" value="1"/>
</dbReference>
<feature type="domain" description="Zn(2)-C6 fungal-type" evidence="4">
    <location>
        <begin position="67"/>
        <end position="96"/>
    </location>
</feature>
<dbReference type="Gene3D" id="4.10.240.10">
    <property type="entry name" value="Zn(2)-C6 fungal-type DNA-binding domain"/>
    <property type="match status" value="1"/>
</dbReference>
<evidence type="ECO:0000259" key="4">
    <source>
        <dbReference type="PROSITE" id="PS50048"/>
    </source>
</evidence>
<reference evidence="5" key="1">
    <citation type="submission" date="2022-06" db="EMBL/GenBank/DDBJ databases">
        <authorList>
            <consortium name="SYNGENTA / RWTH Aachen University"/>
        </authorList>
    </citation>
    <scope>NUCLEOTIDE SEQUENCE</scope>
</reference>
<keyword evidence="2" id="KW-0539">Nucleus</keyword>
<feature type="region of interest" description="Disordered" evidence="3">
    <location>
        <begin position="1"/>
        <end position="67"/>
    </location>
</feature>
<dbReference type="GO" id="GO:0005634">
    <property type="term" value="C:nucleus"/>
    <property type="evidence" value="ECO:0007669"/>
    <property type="project" value="UniProtKB-SubCell"/>
</dbReference>
<sequence length="167" mass="19007">MSPKSFYKRGMRTGMSQYVNQPSFEPPPVLNPRLRRILPESNRQISPSSSYSNPEPRPRKDTRPNQSCSLCRARRTRCDRILPCSQCSRRGTFCDYSIASPPQAPSGGRDFLQFFYMQQNLFESTLSTVPSDRGERPAGTEINHQGSLYRCPGGILDVENSRDRANR</sequence>
<dbReference type="InterPro" id="IPR001138">
    <property type="entry name" value="Zn2Cys6_DnaBD"/>
</dbReference>
<dbReference type="SMART" id="SM00066">
    <property type="entry name" value="GAL4"/>
    <property type="match status" value="1"/>
</dbReference>
<evidence type="ECO:0000313" key="5">
    <source>
        <dbReference type="EMBL" id="CAH7677034.1"/>
    </source>
</evidence>
<proteinExistence type="predicted"/>
<dbReference type="PANTHER" id="PTHR31001:SF89">
    <property type="entry name" value="ZN(2)-C6 FUNGAL-TYPE DOMAIN-CONTAINING PROTEIN"/>
    <property type="match status" value="1"/>
</dbReference>
<gene>
    <name evidence="5" type="ORF">PPACK8108_LOCUS12160</name>
</gene>
<dbReference type="PANTHER" id="PTHR31001">
    <property type="entry name" value="UNCHARACTERIZED TRANSCRIPTIONAL REGULATORY PROTEIN"/>
    <property type="match status" value="1"/>
</dbReference>
<evidence type="ECO:0000256" key="3">
    <source>
        <dbReference type="SAM" id="MobiDB-lite"/>
    </source>
</evidence>
<feature type="compositionally biased region" description="Basic residues" evidence="3">
    <location>
        <begin position="1"/>
        <end position="11"/>
    </location>
</feature>
<dbReference type="InterPro" id="IPR050613">
    <property type="entry name" value="Sec_Metabolite_Reg"/>
</dbReference>
<evidence type="ECO:0000256" key="1">
    <source>
        <dbReference type="ARBA" id="ARBA00004123"/>
    </source>
</evidence>